<dbReference type="EMBL" id="MAXA01000242">
    <property type="protein sequence ID" value="OHV22971.1"/>
    <property type="molecule type" value="Genomic_DNA"/>
</dbReference>
<dbReference type="OrthoDB" id="3220850at2"/>
<gene>
    <name evidence="1" type="ORF">BBK14_24815</name>
</gene>
<proteinExistence type="predicted"/>
<dbReference type="AlphaFoldDB" id="A0A1S1PNX2"/>
<evidence type="ECO:0000313" key="1">
    <source>
        <dbReference type="EMBL" id="OHV22971.1"/>
    </source>
</evidence>
<accession>A0A1S1PNX2</accession>
<evidence type="ECO:0000313" key="2">
    <source>
        <dbReference type="Proteomes" id="UP000179769"/>
    </source>
</evidence>
<protein>
    <submittedName>
        <fullName evidence="1">Uncharacterized protein</fullName>
    </submittedName>
</protein>
<reference evidence="2" key="1">
    <citation type="submission" date="2016-07" db="EMBL/GenBank/DDBJ databases">
        <title>Frankia sp. NRRL B-16219 Genome sequencing.</title>
        <authorList>
            <person name="Ghodhbane-Gtari F."/>
            <person name="Swanson E."/>
            <person name="Gueddou A."/>
            <person name="Louati M."/>
            <person name="Nouioui I."/>
            <person name="Hezbri K."/>
            <person name="Abebe-Akele F."/>
            <person name="Simpson S."/>
            <person name="Morris K."/>
            <person name="Thomas K."/>
            <person name="Gtari M."/>
            <person name="Tisa L.S."/>
        </authorList>
    </citation>
    <scope>NUCLEOTIDE SEQUENCE [LARGE SCALE GENOMIC DNA]</scope>
    <source>
        <strain evidence="2">NRRL B-16219</strain>
    </source>
</reference>
<organism evidence="1 2">
    <name type="scientific">Parafrankia soli</name>
    <dbReference type="NCBI Taxonomy" id="2599596"/>
    <lineage>
        <taxon>Bacteria</taxon>
        <taxon>Bacillati</taxon>
        <taxon>Actinomycetota</taxon>
        <taxon>Actinomycetes</taxon>
        <taxon>Frankiales</taxon>
        <taxon>Frankiaceae</taxon>
        <taxon>Parafrankia</taxon>
    </lineage>
</organism>
<sequence length="80" mass="8351">MVLSDVTLAILDDGPFHGGTFVVRPGQTLTFGTSWLNPHTVVYRPTGEVIETPEGEAAVLRCEVIPQAATAGDRGSASLG</sequence>
<comment type="caution">
    <text evidence="1">The sequence shown here is derived from an EMBL/GenBank/DDBJ whole genome shotgun (WGS) entry which is preliminary data.</text>
</comment>
<keyword evidence="2" id="KW-1185">Reference proteome</keyword>
<dbReference type="Proteomes" id="UP000179769">
    <property type="component" value="Unassembled WGS sequence"/>
</dbReference>
<name>A0A1S1PNX2_9ACTN</name>